<gene>
    <name evidence="4" type="primary">Nme7_0</name>
    <name evidence="4" type="ORF">CM83_100575</name>
</gene>
<dbReference type="Gene3D" id="3.30.70.141">
    <property type="entry name" value="Nucleoside diphosphate kinase-like domain"/>
    <property type="match status" value="1"/>
</dbReference>
<keyword evidence="4" id="KW-0808">Transferase</keyword>
<dbReference type="GO" id="GO:0005879">
    <property type="term" value="C:axonemal microtubule"/>
    <property type="evidence" value="ECO:0007669"/>
    <property type="project" value="TreeGrafter"/>
</dbReference>
<dbReference type="SUPFAM" id="SSF54919">
    <property type="entry name" value="Nucleoside diphosphate kinase, NDK"/>
    <property type="match status" value="1"/>
</dbReference>
<protein>
    <submittedName>
        <fullName evidence="4">Nucleoside diphosphate kinase 7</fullName>
    </submittedName>
</protein>
<reference evidence="4" key="1">
    <citation type="journal article" date="2014" name="PLoS ONE">
        <title>Transcriptome-Based Identification of ABC Transporters in the Western Tarnished Plant Bug Lygus hesperus.</title>
        <authorList>
            <person name="Hull J.J."/>
            <person name="Chaney K."/>
            <person name="Geib S.M."/>
            <person name="Fabrick J.A."/>
            <person name="Brent C.S."/>
            <person name="Walsh D."/>
            <person name="Lavine L.C."/>
        </authorList>
    </citation>
    <scope>NUCLEOTIDE SEQUENCE</scope>
</reference>
<dbReference type="InterPro" id="IPR036850">
    <property type="entry name" value="NDK-like_dom_sf"/>
</dbReference>
<dbReference type="EMBL" id="GBHO01003209">
    <property type="protein sequence ID" value="JAG40395.1"/>
    <property type="molecule type" value="Transcribed_RNA"/>
</dbReference>
<proteinExistence type="predicted"/>
<organism evidence="4">
    <name type="scientific">Lygus hesperus</name>
    <name type="common">Western plant bug</name>
    <dbReference type="NCBI Taxonomy" id="30085"/>
    <lineage>
        <taxon>Eukaryota</taxon>
        <taxon>Metazoa</taxon>
        <taxon>Ecdysozoa</taxon>
        <taxon>Arthropoda</taxon>
        <taxon>Hexapoda</taxon>
        <taxon>Insecta</taxon>
        <taxon>Pterygota</taxon>
        <taxon>Neoptera</taxon>
        <taxon>Paraneoptera</taxon>
        <taxon>Hemiptera</taxon>
        <taxon>Heteroptera</taxon>
        <taxon>Panheteroptera</taxon>
        <taxon>Cimicomorpha</taxon>
        <taxon>Miridae</taxon>
        <taxon>Mirini</taxon>
        <taxon>Lygus</taxon>
    </lineage>
</organism>
<dbReference type="Pfam" id="PF00334">
    <property type="entry name" value="NDK"/>
    <property type="match status" value="1"/>
</dbReference>
<sequence length="142" mass="15786">MTQAMAMKLLQPYKAVLPQLSMIAEGFVGSVWVLQLLSFAEHDKSNNSTQEVNNSYQFDISKSKVSSDTLSNKEDNDCGANVVSHVRALCGPYEPIIARELSPQSLRARFGVDTVHNAVHCCELPHDGPLYADFFFPRPDKL</sequence>
<dbReference type="InterPro" id="IPR034907">
    <property type="entry name" value="NDK-like_dom"/>
</dbReference>
<reference evidence="4" key="2">
    <citation type="submission" date="2014-07" db="EMBL/GenBank/DDBJ databases">
        <authorList>
            <person name="Hull J."/>
        </authorList>
    </citation>
    <scope>NUCLEOTIDE SEQUENCE</scope>
</reference>
<evidence type="ECO:0000259" key="3">
    <source>
        <dbReference type="Pfam" id="PF00334"/>
    </source>
</evidence>
<name>A0A0A9ZEW9_LYGHE</name>
<evidence type="ECO:0000256" key="2">
    <source>
        <dbReference type="ARBA" id="ARBA00022490"/>
    </source>
</evidence>
<keyword evidence="4" id="KW-0418">Kinase</keyword>
<comment type="subcellular location">
    <subcellularLocation>
        <location evidence="1">Cytoplasm</location>
    </subcellularLocation>
</comment>
<evidence type="ECO:0000313" key="4">
    <source>
        <dbReference type="EMBL" id="JAG40395.1"/>
    </source>
</evidence>
<dbReference type="PANTHER" id="PTHR43109:SF2">
    <property type="entry name" value="NUCLEOSIDE DIPHOSPHATE KINASE 7"/>
    <property type="match status" value="1"/>
</dbReference>
<dbReference type="PANTHER" id="PTHR43109">
    <property type="entry name" value="NUCLEOSIDE DIPHOSPHATE KINASE 7"/>
    <property type="match status" value="1"/>
</dbReference>
<evidence type="ECO:0000256" key="1">
    <source>
        <dbReference type="ARBA" id="ARBA00004496"/>
    </source>
</evidence>
<feature type="domain" description="Nucleoside diphosphate kinase-like" evidence="3">
    <location>
        <begin position="79"/>
        <end position="137"/>
    </location>
</feature>
<dbReference type="AlphaFoldDB" id="A0A0A9ZEW9"/>
<accession>A0A0A9ZEW9</accession>
<dbReference type="GO" id="GO:0016301">
    <property type="term" value="F:kinase activity"/>
    <property type="evidence" value="ECO:0007669"/>
    <property type="project" value="UniProtKB-KW"/>
</dbReference>
<keyword evidence="2" id="KW-0963">Cytoplasm</keyword>